<keyword evidence="2" id="KW-0413">Isomerase</keyword>
<sequence>MTNPVIVRCVEGVLFATLNIPATRNALAPEVVAVLTDIVAQAEADVGIRALVLRGAGGTFSAGGNVGNFQARLDADVGHEDPVAARNRQFGHFMTRLAALPVPVIAAVDGPAMGGGMGLACAADVVLATRAARFALSETSLGIIPAQIAPFVVGRLGAALTRRLGLTGERLDGVAAEAIGLVDQLADDAAGLDELIAEWLTRIGRCGPHANRQFKALVARCGQTPVDSLLDGASHQFAQCMRTEGAEGIAAFREKRDARWVTRFDAGIVCAAQSTGV</sequence>
<reference evidence="2 3" key="1">
    <citation type="submission" date="2019-03" db="EMBL/GenBank/DDBJ databases">
        <title>Comparative insights into the high quality Complete genome sequence of highly metal resistant Cupriavidus metallidurans strain BS1 isolated from a gold-copper mine.</title>
        <authorList>
            <person name="Mazhar H.S."/>
            <person name="Rensing C."/>
        </authorList>
    </citation>
    <scope>NUCLEOTIDE SEQUENCE [LARGE SCALE GENOMIC DNA]</scope>
    <source>
        <strain evidence="2 3">BS1</strain>
    </source>
</reference>
<dbReference type="PANTHER" id="PTHR42964">
    <property type="entry name" value="ENOYL-COA HYDRATASE"/>
    <property type="match status" value="1"/>
</dbReference>
<dbReference type="InterPro" id="IPR001753">
    <property type="entry name" value="Enoyl-CoA_hydra/iso"/>
</dbReference>
<dbReference type="Gene3D" id="3.90.226.10">
    <property type="entry name" value="2-enoyl-CoA Hydratase, Chain A, domain 1"/>
    <property type="match status" value="1"/>
</dbReference>
<organism evidence="2 3">
    <name type="scientific">Cupriavidus metallidurans</name>
    <dbReference type="NCBI Taxonomy" id="119219"/>
    <lineage>
        <taxon>Bacteria</taxon>
        <taxon>Pseudomonadati</taxon>
        <taxon>Pseudomonadota</taxon>
        <taxon>Betaproteobacteria</taxon>
        <taxon>Burkholderiales</taxon>
        <taxon>Burkholderiaceae</taxon>
        <taxon>Cupriavidus</taxon>
    </lineage>
</organism>
<evidence type="ECO:0000313" key="3">
    <source>
        <dbReference type="Proteomes" id="UP000253772"/>
    </source>
</evidence>
<dbReference type="RefSeq" id="WP_017515862.1">
    <property type="nucleotide sequence ID" value="NZ_CP037900.1"/>
</dbReference>
<dbReference type="GO" id="GO:0008300">
    <property type="term" value="P:isoprenoid catabolic process"/>
    <property type="evidence" value="ECO:0007669"/>
    <property type="project" value="TreeGrafter"/>
</dbReference>
<name>A0A482IQ32_9BURK</name>
<dbReference type="Proteomes" id="UP000253772">
    <property type="component" value="Chromosome c1"/>
</dbReference>
<dbReference type="AlphaFoldDB" id="A0A482IQ32"/>
<comment type="similarity">
    <text evidence="1">Belongs to the enoyl-CoA hydratase/isomerase family.</text>
</comment>
<dbReference type="InterPro" id="IPR051683">
    <property type="entry name" value="Enoyl-CoA_Hydratase/Isomerase"/>
</dbReference>
<dbReference type="Gene3D" id="1.10.12.10">
    <property type="entry name" value="Lyase 2-enoyl-coa Hydratase, Chain A, domain 2"/>
    <property type="match status" value="1"/>
</dbReference>
<dbReference type="GO" id="GO:0016853">
    <property type="term" value="F:isomerase activity"/>
    <property type="evidence" value="ECO:0007669"/>
    <property type="project" value="UniProtKB-KW"/>
</dbReference>
<dbReference type="Pfam" id="PF00378">
    <property type="entry name" value="ECH_1"/>
    <property type="match status" value="1"/>
</dbReference>
<evidence type="ECO:0000313" key="2">
    <source>
        <dbReference type="EMBL" id="QBP09693.1"/>
    </source>
</evidence>
<proteinExistence type="inferred from homology"/>
<dbReference type="InterPro" id="IPR014748">
    <property type="entry name" value="Enoyl-CoA_hydra_C"/>
</dbReference>
<dbReference type="CDD" id="cd06558">
    <property type="entry name" value="crotonase-like"/>
    <property type="match status" value="1"/>
</dbReference>
<gene>
    <name evidence="2" type="ORF">DDF84_007925</name>
</gene>
<dbReference type="OrthoDB" id="9807606at2"/>
<dbReference type="EMBL" id="CP037900">
    <property type="protein sequence ID" value="QBP09693.1"/>
    <property type="molecule type" value="Genomic_DNA"/>
</dbReference>
<dbReference type="PANTHER" id="PTHR42964:SF1">
    <property type="entry name" value="POLYKETIDE BIOSYNTHESIS ENOYL-COA HYDRATASE PKSH-RELATED"/>
    <property type="match status" value="1"/>
</dbReference>
<dbReference type="InterPro" id="IPR029045">
    <property type="entry name" value="ClpP/crotonase-like_dom_sf"/>
</dbReference>
<evidence type="ECO:0000256" key="1">
    <source>
        <dbReference type="ARBA" id="ARBA00005254"/>
    </source>
</evidence>
<accession>A0A482IQ32</accession>
<protein>
    <submittedName>
        <fullName evidence="2">Enoyl-CoA hydratase/isomerase family protein</fullName>
    </submittedName>
</protein>
<dbReference type="SUPFAM" id="SSF52096">
    <property type="entry name" value="ClpP/crotonase"/>
    <property type="match status" value="1"/>
</dbReference>